<feature type="transmembrane region" description="Helical" evidence="14">
    <location>
        <begin position="267"/>
        <end position="288"/>
    </location>
</feature>
<reference evidence="16 17" key="1">
    <citation type="journal article" date="2014" name="Int. J. Syst. Evol. Microbiol.">
        <title>Complete genome sequence of Corynebacterium casei LMG S-19264T (=DSM 44701T), isolated from a smear-ripened cheese.</title>
        <authorList>
            <consortium name="US DOE Joint Genome Institute (JGI-PGF)"/>
            <person name="Walter F."/>
            <person name="Albersmeier A."/>
            <person name="Kalinowski J."/>
            <person name="Ruckert C."/>
        </authorList>
    </citation>
    <scope>NUCLEOTIDE SEQUENCE [LARGE SCALE GENOMIC DNA]</scope>
    <source>
        <strain evidence="16 17">CGMCC 1.15286</strain>
    </source>
</reference>
<dbReference type="PANTHER" id="PTHR45528:SF1">
    <property type="entry name" value="SENSOR HISTIDINE KINASE CPXA"/>
    <property type="match status" value="1"/>
</dbReference>
<dbReference type="InterPro" id="IPR036890">
    <property type="entry name" value="HATPase_C_sf"/>
</dbReference>
<evidence type="ECO:0000256" key="12">
    <source>
        <dbReference type="ARBA" id="ARBA00023012"/>
    </source>
</evidence>
<comment type="catalytic activity">
    <reaction evidence="1">
        <text>ATP + protein L-histidine = ADP + protein N-phospho-L-histidine.</text>
        <dbReference type="EC" id="2.7.13.3"/>
    </reaction>
</comment>
<comment type="subcellular location">
    <subcellularLocation>
        <location evidence="2">Cell membrane</location>
        <topology evidence="2">Multi-pass membrane protein</topology>
    </subcellularLocation>
</comment>
<dbReference type="InterPro" id="IPR005467">
    <property type="entry name" value="His_kinase_dom"/>
</dbReference>
<sequence>MVTKWRNRLGIGVWSVLFAFGLSGLFIVSSFGSNYVQRDYFHTEQFRNELDRFAQYLNMYELNLIPLEEAKQLITVSEDEIIDYRHRLGDITQLITSLNSDYESRIDEARAGNNQEAADILIAERDKKIEDIKKVFTSDEYARTKAISEKEKELEAWYKGGEEGYQDYLRLKGQFQYYFKSTVSDEVYSNLNMTGNESINDQLSAKNMRYITSYSIPIESSRNYYSLRYAQLENANVLFQGQIAVARALPPSSSVAIKYDNYHREQIALWAYTFASIVALILSFIFIRRTKEIPARIGRWAPHYNKLPIDVRLVFIALTGLGAIILLFMVKDEFHYLFENPFVSGWNMIINLTMASICVVATLIQTNFTAAQLKDGPSVKTEWEKGLLIKKGQRIKAGYQQIKRSLSDSFLNKSMGVQLFALLIVLFALGLAVLPIVITPVYFLVYVILLAIIGIPTVMILVNRVGYFNRIVIKTKELAAGSSGQDLLVSGNSVLATLAGNINILNDGVRTLQNEQAKSERLKTELITNVSHDLRTPLTSIITYTELLKKEEVSNEDRAAYIDIIDQKSQRLKVLIDDLFEVSKMASGNVELNKEKVDLIQLLQQTLAEYDDAINDSSLQFRLPNMEEPVYAFVDGQKLFRVFDNLIGNILKYSLAHSRVYITVQTVGNQVIVAFKNVSKYEISENIDELFERFKRGDSSRHTEGSGLGLAIAKSIVDLHEGLLNIEVDGDLFKVSISLRVSE</sequence>
<gene>
    <name evidence="16" type="ORF">GCM10010918_22560</name>
</gene>
<dbReference type="CDD" id="cd00082">
    <property type="entry name" value="HisKA"/>
    <property type="match status" value="1"/>
</dbReference>
<proteinExistence type="predicted"/>
<comment type="caution">
    <text evidence="16">The sequence shown here is derived from an EMBL/GenBank/DDBJ whole genome shotgun (WGS) entry which is preliminary data.</text>
</comment>
<keyword evidence="11 14" id="KW-1133">Transmembrane helix</keyword>
<evidence type="ECO:0000256" key="7">
    <source>
        <dbReference type="ARBA" id="ARBA00022692"/>
    </source>
</evidence>
<dbReference type="PROSITE" id="PS50109">
    <property type="entry name" value="HIS_KIN"/>
    <property type="match status" value="1"/>
</dbReference>
<feature type="domain" description="Histidine kinase" evidence="15">
    <location>
        <begin position="529"/>
        <end position="743"/>
    </location>
</feature>
<keyword evidence="12" id="KW-0902">Two-component regulatory system</keyword>
<feature type="transmembrane region" description="Helical" evidence="14">
    <location>
        <begin position="309"/>
        <end position="330"/>
    </location>
</feature>
<evidence type="ECO:0000256" key="13">
    <source>
        <dbReference type="ARBA" id="ARBA00023136"/>
    </source>
</evidence>
<evidence type="ECO:0000256" key="1">
    <source>
        <dbReference type="ARBA" id="ARBA00000085"/>
    </source>
</evidence>
<dbReference type="GO" id="GO:0000155">
    <property type="term" value="F:phosphorelay sensor kinase activity"/>
    <property type="evidence" value="ECO:0007669"/>
    <property type="project" value="InterPro"/>
</dbReference>
<keyword evidence="5" id="KW-0597">Phosphoprotein</keyword>
<evidence type="ECO:0000256" key="14">
    <source>
        <dbReference type="SAM" id="Phobius"/>
    </source>
</evidence>
<dbReference type="PRINTS" id="PR00344">
    <property type="entry name" value="BCTRLSENSOR"/>
</dbReference>
<keyword evidence="7 14" id="KW-0812">Transmembrane</keyword>
<evidence type="ECO:0000313" key="17">
    <source>
        <dbReference type="Proteomes" id="UP000600247"/>
    </source>
</evidence>
<evidence type="ECO:0000256" key="11">
    <source>
        <dbReference type="ARBA" id="ARBA00022989"/>
    </source>
</evidence>
<dbReference type="InterPro" id="IPR003661">
    <property type="entry name" value="HisK_dim/P_dom"/>
</dbReference>
<dbReference type="SMART" id="SM00388">
    <property type="entry name" value="HisKA"/>
    <property type="match status" value="1"/>
</dbReference>
<dbReference type="RefSeq" id="WP_188889217.1">
    <property type="nucleotide sequence ID" value="NZ_BMHY01000003.1"/>
</dbReference>
<keyword evidence="8" id="KW-0547">Nucleotide-binding</keyword>
<evidence type="ECO:0000256" key="5">
    <source>
        <dbReference type="ARBA" id="ARBA00022553"/>
    </source>
</evidence>
<dbReference type="SUPFAM" id="SSF47384">
    <property type="entry name" value="Homodimeric domain of signal transducing histidine kinase"/>
    <property type="match status" value="1"/>
</dbReference>
<dbReference type="EMBL" id="BMHY01000003">
    <property type="protein sequence ID" value="GGG67415.1"/>
    <property type="molecule type" value="Genomic_DNA"/>
</dbReference>
<dbReference type="AlphaFoldDB" id="A0A917H4T4"/>
<feature type="transmembrane region" description="Helical" evidence="14">
    <location>
        <begin position="443"/>
        <end position="462"/>
    </location>
</feature>
<evidence type="ECO:0000256" key="10">
    <source>
        <dbReference type="ARBA" id="ARBA00022840"/>
    </source>
</evidence>
<keyword evidence="13 14" id="KW-0472">Membrane</keyword>
<evidence type="ECO:0000256" key="2">
    <source>
        <dbReference type="ARBA" id="ARBA00004651"/>
    </source>
</evidence>
<evidence type="ECO:0000313" key="16">
    <source>
        <dbReference type="EMBL" id="GGG67415.1"/>
    </source>
</evidence>
<name>A0A917H4T4_9BACL</name>
<feature type="transmembrane region" description="Helical" evidence="14">
    <location>
        <begin position="342"/>
        <end position="364"/>
    </location>
</feature>
<dbReference type="InterPro" id="IPR004358">
    <property type="entry name" value="Sig_transdc_His_kin-like_C"/>
</dbReference>
<evidence type="ECO:0000256" key="9">
    <source>
        <dbReference type="ARBA" id="ARBA00022777"/>
    </source>
</evidence>
<evidence type="ECO:0000256" key="3">
    <source>
        <dbReference type="ARBA" id="ARBA00012438"/>
    </source>
</evidence>
<dbReference type="SMART" id="SM00387">
    <property type="entry name" value="HATPase_c"/>
    <property type="match status" value="1"/>
</dbReference>
<dbReference type="InterPro" id="IPR050398">
    <property type="entry name" value="HssS/ArlS-like"/>
</dbReference>
<organism evidence="16 17">
    <name type="scientific">Paenibacillus radicis</name>
    <name type="common">ex Gao et al. 2016</name>
    <dbReference type="NCBI Taxonomy" id="1737354"/>
    <lineage>
        <taxon>Bacteria</taxon>
        <taxon>Bacillati</taxon>
        <taxon>Bacillota</taxon>
        <taxon>Bacilli</taxon>
        <taxon>Bacillales</taxon>
        <taxon>Paenibacillaceae</taxon>
        <taxon>Paenibacillus</taxon>
    </lineage>
</organism>
<evidence type="ECO:0000256" key="8">
    <source>
        <dbReference type="ARBA" id="ARBA00022741"/>
    </source>
</evidence>
<dbReference type="InterPro" id="IPR003594">
    <property type="entry name" value="HATPase_dom"/>
</dbReference>
<dbReference type="GO" id="GO:0005886">
    <property type="term" value="C:plasma membrane"/>
    <property type="evidence" value="ECO:0007669"/>
    <property type="project" value="UniProtKB-SubCell"/>
</dbReference>
<dbReference type="Proteomes" id="UP000600247">
    <property type="component" value="Unassembled WGS sequence"/>
</dbReference>
<feature type="transmembrane region" description="Helical" evidence="14">
    <location>
        <begin position="419"/>
        <end position="437"/>
    </location>
</feature>
<accession>A0A917H4T4</accession>
<dbReference type="InterPro" id="IPR036097">
    <property type="entry name" value="HisK_dim/P_sf"/>
</dbReference>
<dbReference type="Gene3D" id="1.10.287.130">
    <property type="match status" value="1"/>
</dbReference>
<dbReference type="GO" id="GO:0005524">
    <property type="term" value="F:ATP binding"/>
    <property type="evidence" value="ECO:0007669"/>
    <property type="project" value="UniProtKB-KW"/>
</dbReference>
<protein>
    <recommendedName>
        <fullName evidence="3">histidine kinase</fullName>
        <ecNumber evidence="3">2.7.13.3</ecNumber>
    </recommendedName>
</protein>
<dbReference type="PANTHER" id="PTHR45528">
    <property type="entry name" value="SENSOR HISTIDINE KINASE CPXA"/>
    <property type="match status" value="1"/>
</dbReference>
<keyword evidence="17" id="KW-1185">Reference proteome</keyword>
<dbReference type="Gene3D" id="3.30.565.10">
    <property type="entry name" value="Histidine kinase-like ATPase, C-terminal domain"/>
    <property type="match status" value="1"/>
</dbReference>
<keyword evidence="4" id="KW-1003">Cell membrane</keyword>
<dbReference type="SUPFAM" id="SSF55874">
    <property type="entry name" value="ATPase domain of HSP90 chaperone/DNA topoisomerase II/histidine kinase"/>
    <property type="match status" value="1"/>
</dbReference>
<dbReference type="EC" id="2.7.13.3" evidence="3"/>
<dbReference type="Pfam" id="PF00512">
    <property type="entry name" value="HisKA"/>
    <property type="match status" value="1"/>
</dbReference>
<dbReference type="FunFam" id="1.10.287.130:FF:000008">
    <property type="entry name" value="Two-component sensor histidine kinase"/>
    <property type="match status" value="1"/>
</dbReference>
<keyword evidence="6" id="KW-0808">Transferase</keyword>
<keyword evidence="10" id="KW-0067">ATP-binding</keyword>
<evidence type="ECO:0000256" key="4">
    <source>
        <dbReference type="ARBA" id="ARBA00022475"/>
    </source>
</evidence>
<evidence type="ECO:0000259" key="15">
    <source>
        <dbReference type="PROSITE" id="PS50109"/>
    </source>
</evidence>
<dbReference type="Pfam" id="PF02518">
    <property type="entry name" value="HATPase_c"/>
    <property type="match status" value="1"/>
</dbReference>
<keyword evidence="9 16" id="KW-0418">Kinase</keyword>
<evidence type="ECO:0000256" key="6">
    <source>
        <dbReference type="ARBA" id="ARBA00022679"/>
    </source>
</evidence>